<proteinExistence type="predicted"/>
<name>A0AAU8ICX2_9BACL</name>
<dbReference type="GO" id="GO:0006935">
    <property type="term" value="P:chemotaxis"/>
    <property type="evidence" value="ECO:0007669"/>
    <property type="project" value="UniProtKB-KW"/>
</dbReference>
<dbReference type="EMBL" id="CP159510">
    <property type="protein sequence ID" value="XCJ16065.1"/>
    <property type="molecule type" value="Genomic_DNA"/>
</dbReference>
<accession>A0AAU8ICX2</accession>
<dbReference type="Pfam" id="PF04509">
    <property type="entry name" value="CheC"/>
    <property type="match status" value="1"/>
</dbReference>
<organism evidence="5">
    <name type="scientific">Sporolactobacillus sp. Y61</name>
    <dbReference type="NCBI Taxonomy" id="3160863"/>
    <lineage>
        <taxon>Bacteria</taxon>
        <taxon>Bacillati</taxon>
        <taxon>Bacillota</taxon>
        <taxon>Bacilli</taxon>
        <taxon>Bacillales</taxon>
        <taxon>Sporolactobacillaceae</taxon>
        <taxon>Sporolactobacillus</taxon>
    </lineage>
</organism>
<gene>
    <name evidence="5" type="ORF">ABNN70_10180</name>
</gene>
<feature type="domain" description="CheC-like protein" evidence="3">
    <location>
        <begin position="11"/>
        <end position="46"/>
    </location>
</feature>
<dbReference type="InterPro" id="IPR028051">
    <property type="entry name" value="CheX-like_dom"/>
</dbReference>
<evidence type="ECO:0000313" key="5">
    <source>
        <dbReference type="EMBL" id="XCJ16065.1"/>
    </source>
</evidence>
<evidence type="ECO:0000259" key="3">
    <source>
        <dbReference type="Pfam" id="PF04509"/>
    </source>
</evidence>
<protein>
    <submittedName>
        <fullName evidence="5">Chemotaxis protein CheC</fullName>
    </submittedName>
</protein>
<dbReference type="AlphaFoldDB" id="A0AAU8ICX2"/>
<dbReference type="Gene3D" id="3.40.1550.10">
    <property type="entry name" value="CheC-like"/>
    <property type="match status" value="1"/>
</dbReference>
<keyword evidence="1" id="KW-0145">Chemotaxis</keyword>
<sequence length="205" mass="22477">MMYRLTDLQSEHLDLLKEAGNVGAAHAATSLSVLLNRRINMNVPSVQVIPLNEITCKETEKYVAATLININGDLKGCFFMIVEVDSANQLIQSFLPGGSVTDEDIGKSAFCELSNILCGSYLTALSSFLQIRMTQSPPALAVDMAGAILGEGMIELSRCDDYVLLIDTVLVDGSRQKNLEGEFLFLPFPDSVDRLFTLTEGKFFR</sequence>
<dbReference type="Pfam" id="PF13690">
    <property type="entry name" value="CheX"/>
    <property type="match status" value="1"/>
</dbReference>
<feature type="domain" description="Chemotaxis phosphatase CheX-like" evidence="4">
    <location>
        <begin position="66"/>
        <end position="140"/>
    </location>
</feature>
<dbReference type="RefSeq" id="WP_240697280.1">
    <property type="nucleotide sequence ID" value="NZ_CP159510.1"/>
</dbReference>
<dbReference type="InterPro" id="IPR028976">
    <property type="entry name" value="CheC-like_sf"/>
</dbReference>
<dbReference type="PANTHER" id="PTHR43693:SF1">
    <property type="entry name" value="PROTEIN PHOSPHATASE CHEZ"/>
    <property type="match status" value="1"/>
</dbReference>
<keyword evidence="2" id="KW-0378">Hydrolase</keyword>
<reference evidence="5" key="1">
    <citation type="submission" date="2024-06" db="EMBL/GenBank/DDBJ databases">
        <authorList>
            <person name="Fan A."/>
            <person name="Zhang F.Y."/>
            <person name="Zhang L."/>
        </authorList>
    </citation>
    <scope>NUCLEOTIDE SEQUENCE</scope>
    <source>
        <strain evidence="5">Y61</strain>
    </source>
</reference>
<evidence type="ECO:0000259" key="4">
    <source>
        <dbReference type="Pfam" id="PF13690"/>
    </source>
</evidence>
<dbReference type="InterPro" id="IPR007597">
    <property type="entry name" value="CheC"/>
</dbReference>
<dbReference type="PANTHER" id="PTHR43693">
    <property type="entry name" value="PROTEIN PHOSPHATASE CHEZ"/>
    <property type="match status" value="1"/>
</dbReference>
<evidence type="ECO:0000256" key="1">
    <source>
        <dbReference type="ARBA" id="ARBA00022500"/>
    </source>
</evidence>
<dbReference type="CDD" id="cd17909">
    <property type="entry name" value="CheC_ClassI"/>
    <property type="match status" value="1"/>
</dbReference>
<evidence type="ECO:0000256" key="2">
    <source>
        <dbReference type="ARBA" id="ARBA00022801"/>
    </source>
</evidence>
<dbReference type="InterPro" id="IPR050992">
    <property type="entry name" value="CheZ_family_phosphatases"/>
</dbReference>
<dbReference type="GO" id="GO:0016787">
    <property type="term" value="F:hydrolase activity"/>
    <property type="evidence" value="ECO:0007669"/>
    <property type="project" value="UniProtKB-KW"/>
</dbReference>
<dbReference type="SUPFAM" id="SSF103039">
    <property type="entry name" value="CheC-like"/>
    <property type="match status" value="1"/>
</dbReference>